<feature type="transmembrane region" description="Helical" evidence="2">
    <location>
        <begin position="543"/>
        <end position="561"/>
    </location>
</feature>
<keyword evidence="2" id="KW-0472">Membrane</keyword>
<feature type="compositionally biased region" description="Basic and acidic residues" evidence="1">
    <location>
        <begin position="67"/>
        <end position="118"/>
    </location>
</feature>
<dbReference type="InterPro" id="IPR046022">
    <property type="entry name" value="DUF5979"/>
</dbReference>
<keyword evidence="7" id="KW-1185">Reference proteome</keyword>
<accession>A0A366I6Z0</accession>
<dbReference type="InterPro" id="IPR001434">
    <property type="entry name" value="OmcB-like_DUF11"/>
</dbReference>
<keyword evidence="2" id="KW-0812">Transmembrane</keyword>
<evidence type="ECO:0000256" key="2">
    <source>
        <dbReference type="SAM" id="Phobius"/>
    </source>
</evidence>
<dbReference type="OrthoDB" id="2062175at2"/>
<gene>
    <name evidence="6" type="ORF">DES36_108112</name>
</gene>
<organism evidence="6 7">
    <name type="scientific">Alkalibaculum bacchi</name>
    <dbReference type="NCBI Taxonomy" id="645887"/>
    <lineage>
        <taxon>Bacteria</taxon>
        <taxon>Bacillati</taxon>
        <taxon>Bacillota</taxon>
        <taxon>Clostridia</taxon>
        <taxon>Eubacteriales</taxon>
        <taxon>Eubacteriaceae</taxon>
        <taxon>Alkalibaculum</taxon>
    </lineage>
</organism>
<dbReference type="InterPro" id="IPR047589">
    <property type="entry name" value="DUF11_rpt"/>
</dbReference>
<evidence type="ECO:0000259" key="4">
    <source>
        <dbReference type="Pfam" id="PF01345"/>
    </source>
</evidence>
<comment type="caution">
    <text evidence="6">The sequence shown here is derived from an EMBL/GenBank/DDBJ whole genome shotgun (WGS) entry which is preliminary data.</text>
</comment>
<dbReference type="NCBIfam" id="TIGR01451">
    <property type="entry name" value="B_ant_repeat"/>
    <property type="match status" value="1"/>
</dbReference>
<sequence>MRSKGKKRKFSLFMVFVLLFSLLASSLVVMAETVDSNLEMNSVNVSEEELTLTGLLSEGPKVEQLVEEPKVEQLVEEPKVDLPAEEPKVETPTEEPKDESPAEEPKVETPTEEPKGEAPIEEPEGDIVEKTVEVAPVSDDDTPIRDANTNKESAPLTEVLTVAPMAVGPIPIVNYFAATGSSTNDHYSVVGVYITPDNNIHLLIDNDKNTANQTRFYDPMLNGVAAAGYGLTPQNYDPYWKELGNSVTLTSPGNPDRVITGVRLFTFNLGPMMGSLKESNTLQILNSADGFSIRGLTFTINMGHTITKTVDKANATIGDELIYTIAVKNTGDFILRGINVTDTIPSGTTVLKVSKDNGATWVDPVIAGNVITLDTNIDLVAGASKTYKVKAFINDNVTNGQTLDNTVATGGNVPTQTATARVTVKTANVTVKKIITGNFGEVSREFPFTVKANKNGGHYTEKTFDFHLHHNETHTIPNLPTDAVLALTEVNGDYVVTVTVDGNPITPVTDVYTINVGSMATKTITVTNEKNVVIDTGISLDSLPYVLILVFTVVGLGVMVIRKRNIHN</sequence>
<evidence type="ECO:0000256" key="1">
    <source>
        <dbReference type="SAM" id="MobiDB-lite"/>
    </source>
</evidence>
<keyword evidence="2" id="KW-1133">Transmembrane helix</keyword>
<reference evidence="6 7" key="1">
    <citation type="submission" date="2018-06" db="EMBL/GenBank/DDBJ databases">
        <title>Genomic Encyclopedia of Type Strains, Phase IV (KMG-IV): sequencing the most valuable type-strain genomes for metagenomic binning, comparative biology and taxonomic classification.</title>
        <authorList>
            <person name="Goeker M."/>
        </authorList>
    </citation>
    <scope>NUCLEOTIDE SEQUENCE [LARGE SCALE GENOMIC DNA]</scope>
    <source>
        <strain evidence="6 7">DSM 22112</strain>
    </source>
</reference>
<proteinExistence type="predicted"/>
<keyword evidence="3" id="KW-0732">Signal</keyword>
<evidence type="ECO:0000313" key="6">
    <source>
        <dbReference type="EMBL" id="RBP64487.1"/>
    </source>
</evidence>
<dbReference type="Proteomes" id="UP000253490">
    <property type="component" value="Unassembled WGS sequence"/>
</dbReference>
<name>A0A366I6Z0_9FIRM</name>
<feature type="signal peptide" evidence="3">
    <location>
        <begin position="1"/>
        <end position="31"/>
    </location>
</feature>
<dbReference type="Pfam" id="PF19407">
    <property type="entry name" value="DUF5979"/>
    <property type="match status" value="1"/>
</dbReference>
<feature type="region of interest" description="Disordered" evidence="1">
    <location>
        <begin position="67"/>
        <end position="128"/>
    </location>
</feature>
<dbReference type="Gene3D" id="2.60.40.1140">
    <property type="entry name" value="Collagen-binding surface protein Cna, B-type domain"/>
    <property type="match status" value="1"/>
</dbReference>
<dbReference type="Pfam" id="PF01345">
    <property type="entry name" value="DUF11"/>
    <property type="match status" value="1"/>
</dbReference>
<dbReference type="EMBL" id="QNRX01000008">
    <property type="protein sequence ID" value="RBP64487.1"/>
    <property type="molecule type" value="Genomic_DNA"/>
</dbReference>
<evidence type="ECO:0000259" key="5">
    <source>
        <dbReference type="Pfam" id="PF19407"/>
    </source>
</evidence>
<feature type="chain" id="PRO_5016933528" evidence="3">
    <location>
        <begin position="32"/>
        <end position="568"/>
    </location>
</feature>
<protein>
    <submittedName>
        <fullName evidence="6">Putative repeat protein (TIGR01451 family)</fullName>
    </submittedName>
</protein>
<feature type="domain" description="DUF5979" evidence="5">
    <location>
        <begin position="429"/>
        <end position="529"/>
    </location>
</feature>
<evidence type="ECO:0000256" key="3">
    <source>
        <dbReference type="SAM" id="SignalP"/>
    </source>
</evidence>
<feature type="domain" description="DUF11" evidence="4">
    <location>
        <begin position="306"/>
        <end position="409"/>
    </location>
</feature>
<evidence type="ECO:0000313" key="7">
    <source>
        <dbReference type="Proteomes" id="UP000253490"/>
    </source>
</evidence>
<dbReference type="AlphaFoldDB" id="A0A366I6Z0"/>
<dbReference type="RefSeq" id="WP_113920636.1">
    <property type="nucleotide sequence ID" value="NZ_QNRX01000008.1"/>
</dbReference>